<sequence length="437" mass="45359">MVTDPRALVDQARMSRFQWTVVLLMVGLNALDGFDVLSISYASPGIVADWGIDRAALGIVLSMELVGMAFGSLLLGNVADAIGRRKTILGCLLVMSGGMFAASTATDITTLCVYRVITGLGIGGMLASINAAVAEAANAKRRALCVVLMSAGLPIGSVIGGLISGELLKIYDWPAVFILGGVATAAFIPLVLWLAPESIAFEMHKRGPGALERINKTLKRMGHAAIEALPDVPAIKPKAGLPLLFSKQFAALAVLLALSYFMHIITFYYIIKWIPKIVVDMGFAPPLAAGVLVWASIGGAIGALTLGLLTLKARVTALTIVAMLASTVAVIGFGQGWETLNQISIAAAVAGFFTNAPIVGLYAIVAQSFPTQLRATATGFIIGLGRGGAALAPMIAGFLFQAGWTLPTVSVILGMGATIAALTLFLARGQIARNAPA</sequence>
<dbReference type="Gene3D" id="1.20.1250.20">
    <property type="entry name" value="MFS general substrate transporter like domains"/>
    <property type="match status" value="1"/>
</dbReference>
<accession>A0A258FVU4</accession>
<evidence type="ECO:0000256" key="3">
    <source>
        <dbReference type="ARBA" id="ARBA00022989"/>
    </source>
</evidence>
<evidence type="ECO:0000256" key="5">
    <source>
        <dbReference type="SAM" id="Phobius"/>
    </source>
</evidence>
<feature type="transmembrane region" description="Helical" evidence="5">
    <location>
        <begin position="377"/>
        <end position="400"/>
    </location>
</feature>
<feature type="domain" description="Major facilitator superfamily (MFS) profile" evidence="6">
    <location>
        <begin position="21"/>
        <end position="432"/>
    </location>
</feature>
<evidence type="ECO:0000256" key="2">
    <source>
        <dbReference type="ARBA" id="ARBA00022692"/>
    </source>
</evidence>
<feature type="transmembrane region" description="Helical" evidence="5">
    <location>
        <begin position="291"/>
        <end position="311"/>
    </location>
</feature>
<dbReference type="EMBL" id="NCEB01000001">
    <property type="protein sequence ID" value="OYX36084.1"/>
    <property type="molecule type" value="Genomic_DNA"/>
</dbReference>
<name>A0A258FVU4_9CAUL</name>
<feature type="transmembrane region" description="Helical" evidence="5">
    <location>
        <begin position="87"/>
        <end position="106"/>
    </location>
</feature>
<dbReference type="PANTHER" id="PTHR23508">
    <property type="entry name" value="CARBOXYLIC ACID TRANSPORTER PROTEIN HOMOLOG"/>
    <property type="match status" value="1"/>
</dbReference>
<dbReference type="PANTHER" id="PTHR23508:SF10">
    <property type="entry name" value="CARBOXYLIC ACID TRANSPORTER PROTEIN HOMOLOG"/>
    <property type="match status" value="1"/>
</dbReference>
<dbReference type="PROSITE" id="PS50850">
    <property type="entry name" value="MFS"/>
    <property type="match status" value="1"/>
</dbReference>
<feature type="transmembrane region" description="Helical" evidence="5">
    <location>
        <begin position="143"/>
        <end position="163"/>
    </location>
</feature>
<dbReference type="AlphaFoldDB" id="A0A258FVU4"/>
<dbReference type="InterPro" id="IPR036259">
    <property type="entry name" value="MFS_trans_sf"/>
</dbReference>
<dbReference type="GO" id="GO:0046943">
    <property type="term" value="F:carboxylic acid transmembrane transporter activity"/>
    <property type="evidence" value="ECO:0007669"/>
    <property type="project" value="TreeGrafter"/>
</dbReference>
<organism evidence="7 8">
    <name type="scientific">Brevundimonas subvibrioides</name>
    <dbReference type="NCBI Taxonomy" id="74313"/>
    <lineage>
        <taxon>Bacteria</taxon>
        <taxon>Pseudomonadati</taxon>
        <taxon>Pseudomonadota</taxon>
        <taxon>Alphaproteobacteria</taxon>
        <taxon>Caulobacterales</taxon>
        <taxon>Caulobacteraceae</taxon>
        <taxon>Brevundimonas</taxon>
    </lineage>
</organism>
<keyword evidence="2 5" id="KW-0812">Transmembrane</keyword>
<feature type="transmembrane region" description="Helical" evidence="5">
    <location>
        <begin position="21"/>
        <end position="43"/>
    </location>
</feature>
<keyword evidence="3 5" id="KW-1133">Transmembrane helix</keyword>
<feature type="transmembrane region" description="Helical" evidence="5">
    <location>
        <begin position="55"/>
        <end position="75"/>
    </location>
</feature>
<dbReference type="InterPro" id="IPR011701">
    <property type="entry name" value="MFS"/>
</dbReference>
<protein>
    <submittedName>
        <fullName evidence="7">MFS transporter</fullName>
    </submittedName>
</protein>
<feature type="transmembrane region" description="Helical" evidence="5">
    <location>
        <begin position="406"/>
        <end position="427"/>
    </location>
</feature>
<dbReference type="GO" id="GO:0005886">
    <property type="term" value="C:plasma membrane"/>
    <property type="evidence" value="ECO:0007669"/>
    <property type="project" value="TreeGrafter"/>
</dbReference>
<dbReference type="InterPro" id="IPR020846">
    <property type="entry name" value="MFS_dom"/>
</dbReference>
<evidence type="ECO:0000259" key="6">
    <source>
        <dbReference type="PROSITE" id="PS50850"/>
    </source>
</evidence>
<dbReference type="Proteomes" id="UP000215595">
    <property type="component" value="Unassembled WGS sequence"/>
</dbReference>
<keyword evidence="4 5" id="KW-0472">Membrane</keyword>
<gene>
    <name evidence="7" type="ORF">B7Z01_00035</name>
</gene>
<reference evidence="7 8" key="1">
    <citation type="submission" date="2017-03" db="EMBL/GenBank/DDBJ databases">
        <title>Lifting the veil on microbial sulfur biogeochemistry in mining wastewaters.</title>
        <authorList>
            <person name="Kantor R.S."/>
            <person name="Colenbrander Nelson T."/>
            <person name="Marshall S."/>
            <person name="Bennett D."/>
            <person name="Apte S."/>
            <person name="Camacho D."/>
            <person name="Thomas B.C."/>
            <person name="Warren L.A."/>
            <person name="Banfield J.F."/>
        </authorList>
    </citation>
    <scope>NUCLEOTIDE SEQUENCE [LARGE SCALE GENOMIC DNA]</scope>
    <source>
        <strain evidence="7">32-69-9</strain>
    </source>
</reference>
<evidence type="ECO:0000313" key="8">
    <source>
        <dbReference type="Proteomes" id="UP000215595"/>
    </source>
</evidence>
<feature type="transmembrane region" description="Helical" evidence="5">
    <location>
        <begin position="112"/>
        <end position="131"/>
    </location>
</feature>
<dbReference type="SUPFAM" id="SSF103473">
    <property type="entry name" value="MFS general substrate transporter"/>
    <property type="match status" value="1"/>
</dbReference>
<comment type="subcellular location">
    <subcellularLocation>
        <location evidence="1">Membrane</location>
        <topology evidence="1">Multi-pass membrane protein</topology>
    </subcellularLocation>
</comment>
<comment type="caution">
    <text evidence="7">The sequence shown here is derived from an EMBL/GenBank/DDBJ whole genome shotgun (WGS) entry which is preliminary data.</text>
</comment>
<evidence type="ECO:0000256" key="1">
    <source>
        <dbReference type="ARBA" id="ARBA00004141"/>
    </source>
</evidence>
<dbReference type="Pfam" id="PF07690">
    <property type="entry name" value="MFS_1"/>
    <property type="match status" value="1"/>
</dbReference>
<feature type="transmembrane region" description="Helical" evidence="5">
    <location>
        <begin position="249"/>
        <end position="271"/>
    </location>
</feature>
<evidence type="ECO:0000256" key="4">
    <source>
        <dbReference type="ARBA" id="ARBA00023136"/>
    </source>
</evidence>
<feature type="transmembrane region" description="Helical" evidence="5">
    <location>
        <begin position="175"/>
        <end position="195"/>
    </location>
</feature>
<feature type="transmembrane region" description="Helical" evidence="5">
    <location>
        <begin position="318"/>
        <end position="337"/>
    </location>
</feature>
<proteinExistence type="predicted"/>
<dbReference type="InterPro" id="IPR005829">
    <property type="entry name" value="Sugar_transporter_CS"/>
</dbReference>
<dbReference type="PROSITE" id="PS00216">
    <property type="entry name" value="SUGAR_TRANSPORT_1"/>
    <property type="match status" value="1"/>
</dbReference>
<evidence type="ECO:0000313" key="7">
    <source>
        <dbReference type="EMBL" id="OYX36084.1"/>
    </source>
</evidence>
<feature type="transmembrane region" description="Helical" evidence="5">
    <location>
        <begin position="343"/>
        <end position="365"/>
    </location>
</feature>